<comment type="caution">
    <text evidence="2">The sequence shown here is derived from an EMBL/GenBank/DDBJ whole genome shotgun (WGS) entry which is preliminary data.</text>
</comment>
<dbReference type="SUPFAM" id="SSF53167">
    <property type="entry name" value="Purine and uridine phosphorylases"/>
    <property type="match status" value="1"/>
</dbReference>
<accession>A0A419EN47</accession>
<reference evidence="2 3" key="1">
    <citation type="journal article" date="2017" name="ISME J.">
        <title>Energy and carbon metabolisms in a deep terrestrial subsurface fluid microbial community.</title>
        <authorList>
            <person name="Momper L."/>
            <person name="Jungbluth S.P."/>
            <person name="Lee M.D."/>
            <person name="Amend J.P."/>
        </authorList>
    </citation>
    <scope>NUCLEOTIDE SEQUENCE [LARGE SCALE GENOMIC DNA]</scope>
    <source>
        <strain evidence="2">SURF_17</strain>
    </source>
</reference>
<dbReference type="InterPro" id="IPR035994">
    <property type="entry name" value="Nucleoside_phosphorylase_sf"/>
</dbReference>
<gene>
    <name evidence="2" type="ORF">C4532_19970</name>
</gene>
<dbReference type="GO" id="GO:0008930">
    <property type="term" value="F:methylthioadenosine nucleosidase activity"/>
    <property type="evidence" value="ECO:0007669"/>
    <property type="project" value="TreeGrafter"/>
</dbReference>
<evidence type="ECO:0000313" key="3">
    <source>
        <dbReference type="Proteomes" id="UP000285961"/>
    </source>
</evidence>
<dbReference type="InterPro" id="IPR000845">
    <property type="entry name" value="Nucleoside_phosphorylase_d"/>
</dbReference>
<evidence type="ECO:0000259" key="1">
    <source>
        <dbReference type="Pfam" id="PF01048"/>
    </source>
</evidence>
<organism evidence="2 3">
    <name type="scientific">Candidatus Abyssobacteria bacterium SURF_17</name>
    <dbReference type="NCBI Taxonomy" id="2093361"/>
    <lineage>
        <taxon>Bacteria</taxon>
        <taxon>Pseudomonadati</taxon>
        <taxon>Candidatus Hydrogenedentota</taxon>
        <taxon>Candidatus Abyssobacteria</taxon>
    </lineage>
</organism>
<name>A0A419EN47_9BACT</name>
<dbReference type="EMBL" id="QZKI01000143">
    <property type="protein sequence ID" value="RJP64099.1"/>
    <property type="molecule type" value="Genomic_DNA"/>
</dbReference>
<dbReference type="PANTHER" id="PTHR46832:SF1">
    <property type="entry name" value="5'-METHYLTHIOADENOSINE_S-ADENOSYLHOMOCYSTEINE NUCLEOSIDASE"/>
    <property type="match status" value="1"/>
</dbReference>
<dbReference type="Gene3D" id="3.40.50.1580">
    <property type="entry name" value="Nucleoside phosphorylase domain"/>
    <property type="match status" value="1"/>
</dbReference>
<evidence type="ECO:0000313" key="2">
    <source>
        <dbReference type="EMBL" id="RJP64099.1"/>
    </source>
</evidence>
<dbReference type="AlphaFoldDB" id="A0A419EN47"/>
<sequence length="254" mass="27553">MRPLVGVRLMFQRVAIVAAMEREISFLRRAMAPPDRSRGKLAVGSMKGKVVHVLRTGVGPLKTSQRLTELLTPASPECVLSIGCAGALRSDINVGDIIISDKLADDTLNGRAYYPSVALLETAKECCRSLKLPFHSGCTVSTSSVAATTEQKKSLAEKYGAVAVDMESARVAAWAQDNGVSMVSIRTVSDSAVDRLPPELALIIDRNGRLQVGKILALFLEQPRLMPELLRLTWKFDHSLRTLQKGVMALLASI</sequence>
<feature type="domain" description="Nucleoside phosphorylase" evidence="1">
    <location>
        <begin position="13"/>
        <end position="195"/>
    </location>
</feature>
<proteinExistence type="predicted"/>
<dbReference type="Pfam" id="PF01048">
    <property type="entry name" value="PNP_UDP_1"/>
    <property type="match status" value="1"/>
</dbReference>
<dbReference type="Proteomes" id="UP000285961">
    <property type="component" value="Unassembled WGS sequence"/>
</dbReference>
<dbReference type="CDD" id="cd17877">
    <property type="entry name" value="NP_MTAN-like"/>
    <property type="match status" value="1"/>
</dbReference>
<dbReference type="GO" id="GO:0008782">
    <property type="term" value="F:adenosylhomocysteine nucleosidase activity"/>
    <property type="evidence" value="ECO:0007669"/>
    <property type="project" value="TreeGrafter"/>
</dbReference>
<dbReference type="GO" id="GO:0019284">
    <property type="term" value="P:L-methionine salvage from S-adenosylmethionine"/>
    <property type="evidence" value="ECO:0007669"/>
    <property type="project" value="TreeGrafter"/>
</dbReference>
<dbReference type="GO" id="GO:0009116">
    <property type="term" value="P:nucleoside metabolic process"/>
    <property type="evidence" value="ECO:0007669"/>
    <property type="project" value="InterPro"/>
</dbReference>
<protein>
    <recommendedName>
        <fullName evidence="1">Nucleoside phosphorylase domain-containing protein</fullName>
    </recommendedName>
</protein>
<dbReference type="GO" id="GO:0005829">
    <property type="term" value="C:cytosol"/>
    <property type="evidence" value="ECO:0007669"/>
    <property type="project" value="TreeGrafter"/>
</dbReference>
<dbReference type="PANTHER" id="PTHR46832">
    <property type="entry name" value="5'-METHYLTHIOADENOSINE/S-ADENOSYLHOMOCYSTEINE NUCLEOSIDASE"/>
    <property type="match status" value="1"/>
</dbReference>